<comment type="function">
    <text evidence="1 11">Catalyzes the synthesis of 5,6-dihydrouridine (D), a modified base found in the D-loop of most tRNAs, via the reduction of the C5-C6 double bond in target uridines.</text>
</comment>
<dbReference type="InterPro" id="IPR024036">
    <property type="entry name" value="tRNA-dHydroUridine_Synthase_C"/>
</dbReference>
<dbReference type="OrthoDB" id="9764501at2"/>
<feature type="binding site" evidence="13">
    <location>
        <begin position="234"/>
        <end position="235"/>
    </location>
    <ligand>
        <name>FMN</name>
        <dbReference type="ChEBI" id="CHEBI:58210"/>
    </ligand>
</feature>
<protein>
    <recommendedName>
        <fullName evidence="11">tRNA-dihydrouridine synthase</fullName>
        <ecNumber evidence="11">1.3.1.-</ecNumber>
    </recommendedName>
</protein>
<dbReference type="Gene3D" id="3.20.20.70">
    <property type="entry name" value="Aldolase class I"/>
    <property type="match status" value="1"/>
</dbReference>
<name>A0A2S8FPL3_9BACT</name>
<comment type="cofactor">
    <cofactor evidence="11 13">
        <name>FMN</name>
        <dbReference type="ChEBI" id="CHEBI:58210"/>
    </cofactor>
</comment>
<evidence type="ECO:0000313" key="15">
    <source>
        <dbReference type="EMBL" id="PQO34119.1"/>
    </source>
</evidence>
<keyword evidence="4 11" id="KW-0288">FMN</keyword>
<evidence type="ECO:0000313" key="16">
    <source>
        <dbReference type="Proteomes" id="UP000238322"/>
    </source>
</evidence>
<dbReference type="GO" id="GO:0050660">
    <property type="term" value="F:flavin adenine dinucleotide binding"/>
    <property type="evidence" value="ECO:0007669"/>
    <property type="project" value="InterPro"/>
</dbReference>
<evidence type="ECO:0000256" key="3">
    <source>
        <dbReference type="ARBA" id="ARBA00022630"/>
    </source>
</evidence>
<dbReference type="PIRSF" id="PIRSF006621">
    <property type="entry name" value="Dus"/>
    <property type="match status" value="1"/>
</dbReference>
<keyword evidence="6" id="KW-0521">NADP</keyword>
<keyword evidence="2" id="KW-0820">tRNA-binding</keyword>
<dbReference type="GO" id="GO:0017150">
    <property type="term" value="F:tRNA dihydrouridine synthase activity"/>
    <property type="evidence" value="ECO:0007669"/>
    <property type="project" value="InterPro"/>
</dbReference>
<feature type="binding site" evidence="13">
    <location>
        <position position="145"/>
    </location>
    <ligand>
        <name>FMN</name>
        <dbReference type="ChEBI" id="CHEBI:58210"/>
    </ligand>
</feature>
<dbReference type="InterPro" id="IPR035587">
    <property type="entry name" value="DUS-like_FMN-bd"/>
</dbReference>
<evidence type="ECO:0000256" key="5">
    <source>
        <dbReference type="ARBA" id="ARBA00022694"/>
    </source>
</evidence>
<dbReference type="GO" id="GO:0000049">
    <property type="term" value="F:tRNA binding"/>
    <property type="evidence" value="ECO:0007669"/>
    <property type="project" value="UniProtKB-KW"/>
</dbReference>
<dbReference type="RefSeq" id="WP_105329823.1">
    <property type="nucleotide sequence ID" value="NZ_PUHY01000010.1"/>
</dbReference>
<comment type="similarity">
    <text evidence="11">Belongs to the dus family.</text>
</comment>
<dbReference type="SUPFAM" id="SSF51395">
    <property type="entry name" value="FMN-linked oxidoreductases"/>
    <property type="match status" value="1"/>
</dbReference>
<dbReference type="CDD" id="cd02801">
    <property type="entry name" value="DUS_like_FMN"/>
    <property type="match status" value="1"/>
</dbReference>
<keyword evidence="13" id="KW-0547">Nucleotide-binding</keyword>
<evidence type="ECO:0000256" key="11">
    <source>
        <dbReference type="PIRNR" id="PIRNR006621"/>
    </source>
</evidence>
<keyword evidence="5 11" id="KW-0819">tRNA processing</keyword>
<reference evidence="15 16" key="1">
    <citation type="submission" date="2018-02" db="EMBL/GenBank/DDBJ databases">
        <title>Comparative genomes isolates from brazilian mangrove.</title>
        <authorList>
            <person name="Araujo J.E."/>
            <person name="Taketani R.G."/>
            <person name="Silva M.C.P."/>
            <person name="Loureco M.V."/>
            <person name="Andreote F.D."/>
        </authorList>
    </citation>
    <scope>NUCLEOTIDE SEQUENCE [LARGE SCALE GENOMIC DNA]</scope>
    <source>
        <strain evidence="15 16">Hex-1 MGV</strain>
    </source>
</reference>
<evidence type="ECO:0000256" key="9">
    <source>
        <dbReference type="ARBA" id="ARBA00048205"/>
    </source>
</evidence>
<comment type="catalytic activity">
    <reaction evidence="9">
        <text>a 5,6-dihydrouridine in tRNA + NADP(+) = a uridine in tRNA + NADPH + H(+)</text>
        <dbReference type="Rhea" id="RHEA:23624"/>
        <dbReference type="Rhea" id="RHEA-COMP:13339"/>
        <dbReference type="Rhea" id="RHEA-COMP:13887"/>
        <dbReference type="ChEBI" id="CHEBI:15378"/>
        <dbReference type="ChEBI" id="CHEBI:57783"/>
        <dbReference type="ChEBI" id="CHEBI:58349"/>
        <dbReference type="ChEBI" id="CHEBI:65315"/>
        <dbReference type="ChEBI" id="CHEBI:74443"/>
    </reaction>
</comment>
<evidence type="ECO:0000256" key="10">
    <source>
        <dbReference type="ARBA" id="ARBA00048802"/>
    </source>
</evidence>
<dbReference type="Pfam" id="PF01207">
    <property type="entry name" value="Dus"/>
    <property type="match status" value="1"/>
</dbReference>
<dbReference type="EMBL" id="PUHY01000010">
    <property type="protein sequence ID" value="PQO34119.1"/>
    <property type="molecule type" value="Genomic_DNA"/>
</dbReference>
<gene>
    <name evidence="15" type="ORF">C5Y83_11290</name>
</gene>
<accession>A0A2S8FPL3</accession>
<feature type="binding site" evidence="13">
    <location>
        <position position="178"/>
    </location>
    <ligand>
        <name>FMN</name>
        <dbReference type="ChEBI" id="CHEBI:58210"/>
    </ligand>
</feature>
<dbReference type="PANTHER" id="PTHR45846:SF1">
    <property type="entry name" value="TRNA-DIHYDROURIDINE(47) SYNTHASE [NAD(P)(+)]-LIKE"/>
    <property type="match status" value="1"/>
</dbReference>
<comment type="catalytic activity">
    <reaction evidence="10">
        <text>a 5,6-dihydrouridine in tRNA + NAD(+) = a uridine in tRNA + NADH + H(+)</text>
        <dbReference type="Rhea" id="RHEA:54452"/>
        <dbReference type="Rhea" id="RHEA-COMP:13339"/>
        <dbReference type="Rhea" id="RHEA-COMP:13887"/>
        <dbReference type="ChEBI" id="CHEBI:15378"/>
        <dbReference type="ChEBI" id="CHEBI:57540"/>
        <dbReference type="ChEBI" id="CHEBI:57945"/>
        <dbReference type="ChEBI" id="CHEBI:65315"/>
        <dbReference type="ChEBI" id="CHEBI:74443"/>
    </reaction>
</comment>
<evidence type="ECO:0000256" key="2">
    <source>
        <dbReference type="ARBA" id="ARBA00022555"/>
    </source>
</evidence>
<evidence type="ECO:0000259" key="14">
    <source>
        <dbReference type="Pfam" id="PF01207"/>
    </source>
</evidence>
<dbReference type="EC" id="1.3.1.-" evidence="11"/>
<evidence type="ECO:0000256" key="13">
    <source>
        <dbReference type="PIRSR" id="PIRSR006621-2"/>
    </source>
</evidence>
<keyword evidence="8 11" id="KW-0560">Oxidoreductase</keyword>
<organism evidence="15 16">
    <name type="scientific">Blastopirellula marina</name>
    <dbReference type="NCBI Taxonomy" id="124"/>
    <lineage>
        <taxon>Bacteria</taxon>
        <taxon>Pseudomonadati</taxon>
        <taxon>Planctomycetota</taxon>
        <taxon>Planctomycetia</taxon>
        <taxon>Pirellulales</taxon>
        <taxon>Pirellulaceae</taxon>
        <taxon>Blastopirellula</taxon>
    </lineage>
</organism>
<feature type="domain" description="DUS-like FMN-binding" evidence="14">
    <location>
        <begin position="17"/>
        <end position="317"/>
    </location>
</feature>
<evidence type="ECO:0000256" key="12">
    <source>
        <dbReference type="PIRSR" id="PIRSR006621-1"/>
    </source>
</evidence>
<evidence type="ECO:0000256" key="7">
    <source>
        <dbReference type="ARBA" id="ARBA00022884"/>
    </source>
</evidence>
<keyword evidence="3 11" id="KW-0285">Flavoprotein</keyword>
<evidence type="ECO:0000256" key="1">
    <source>
        <dbReference type="ARBA" id="ARBA00002790"/>
    </source>
</evidence>
<comment type="caution">
    <text evidence="15">The sequence shown here is derived from an EMBL/GenBank/DDBJ whole genome shotgun (WGS) entry which is preliminary data.</text>
</comment>
<feature type="binding site" evidence="13">
    <location>
        <position position="74"/>
    </location>
    <ligand>
        <name>FMN</name>
        <dbReference type="ChEBI" id="CHEBI:58210"/>
    </ligand>
</feature>
<dbReference type="Proteomes" id="UP000238322">
    <property type="component" value="Unassembled WGS sequence"/>
</dbReference>
<evidence type="ECO:0000256" key="4">
    <source>
        <dbReference type="ARBA" id="ARBA00022643"/>
    </source>
</evidence>
<dbReference type="Gene3D" id="1.10.1200.80">
    <property type="entry name" value="Putative flavin oxidoreducatase, domain 2"/>
    <property type="match status" value="1"/>
</dbReference>
<evidence type="ECO:0000256" key="8">
    <source>
        <dbReference type="ARBA" id="ARBA00023002"/>
    </source>
</evidence>
<proteinExistence type="inferred from homology"/>
<dbReference type="InterPro" id="IPR013785">
    <property type="entry name" value="Aldolase_TIM"/>
</dbReference>
<evidence type="ECO:0000256" key="6">
    <source>
        <dbReference type="ARBA" id="ARBA00022857"/>
    </source>
</evidence>
<keyword evidence="7" id="KW-0694">RNA-binding</keyword>
<dbReference type="PANTHER" id="PTHR45846">
    <property type="entry name" value="TRNA-DIHYDROURIDINE(47) SYNTHASE [NAD(P)(+)]-LIKE"/>
    <property type="match status" value="1"/>
</dbReference>
<sequence length="350" mass="39304">MSLRLGNLELDFPLVQAALSGYSDMSMRVIARRMGASYSICEVMLDKFLVNLNDRKKNRHFLAIADEEHPVGGQLMGAEPEQFSAGAAKLVEAGFDVIDINFGCPVKKVLGRCRGGFHLGQPEVALEIIRRTRDVVPSETPLTVKMRRGIDDTQESRDKFFEILDGAFETGVDAITVHGRTVEQRYIGPSRWEFLADVKRHVGDRTILGSGDLFSAQDCFDMMRETGVDGVTVARGAIGNPWIFQQGRALAAGEPLPLPPTTLEQRETIEEHLRLVVELYGEGRAMTQFRKFGVKYSFLHPQMEELRQKFVRIKELADWHTIREEFYMVDQPGKYISAELHNGQVNCAAG</sequence>
<feature type="active site" description="Proton donor" evidence="12">
    <location>
        <position position="104"/>
    </location>
</feature>
<dbReference type="InterPro" id="IPR001269">
    <property type="entry name" value="DUS_fam"/>
</dbReference>
<dbReference type="AlphaFoldDB" id="A0A2S8FPL3"/>